<evidence type="ECO:0000256" key="1">
    <source>
        <dbReference type="ARBA" id="ARBA00004651"/>
    </source>
</evidence>
<dbReference type="PANTHER" id="PTHR33573:SF57">
    <property type="entry name" value="CASP-LIKE PROTEIN 4B1"/>
    <property type="match status" value="1"/>
</dbReference>
<dbReference type="PANTHER" id="PTHR33573">
    <property type="entry name" value="CASP-LIKE PROTEIN 4A4"/>
    <property type="match status" value="1"/>
</dbReference>
<gene>
    <name evidence="11" type="ORF">RND81_05G011600</name>
</gene>
<keyword evidence="5 8" id="KW-0812">Transmembrane</keyword>
<evidence type="ECO:0000256" key="6">
    <source>
        <dbReference type="ARBA" id="ARBA00022989"/>
    </source>
</evidence>
<evidence type="ECO:0000256" key="4">
    <source>
        <dbReference type="ARBA" id="ARBA00022475"/>
    </source>
</evidence>
<comment type="similarity">
    <text evidence="2 8">Belongs to the Casparian strip membrane proteins (CASP) family.</text>
</comment>
<keyword evidence="6 8" id="KW-1133">Transmembrane helix</keyword>
<comment type="subunit">
    <text evidence="3 8">Homodimer and heterodimers.</text>
</comment>
<feature type="transmembrane region" description="Helical" evidence="8">
    <location>
        <begin position="167"/>
        <end position="188"/>
    </location>
</feature>
<dbReference type="Pfam" id="PF04535">
    <property type="entry name" value="CASP_dom"/>
    <property type="match status" value="1"/>
</dbReference>
<evidence type="ECO:0000259" key="10">
    <source>
        <dbReference type="Pfam" id="PF04535"/>
    </source>
</evidence>
<dbReference type="Proteomes" id="UP001443914">
    <property type="component" value="Unassembled WGS sequence"/>
</dbReference>
<feature type="transmembrane region" description="Helical" evidence="8">
    <location>
        <begin position="87"/>
        <end position="106"/>
    </location>
</feature>
<keyword evidence="12" id="KW-1185">Reference proteome</keyword>
<dbReference type="InterPro" id="IPR006702">
    <property type="entry name" value="CASP_dom"/>
</dbReference>
<dbReference type="AlphaFoldDB" id="A0AAW1KWH8"/>
<evidence type="ECO:0000256" key="2">
    <source>
        <dbReference type="ARBA" id="ARBA00007651"/>
    </source>
</evidence>
<sequence>MSNPEPEKMSVPPPETDVEGGEPAAATARSSGFGVGLVLRRWKRDDYMRKGSLILRAFGLFFSLLSFIIMASNNHGDWREFGKYEEYRYVLAIAILSTMYTGVQTYKQVHQLQTGRELFAFKNSALIEFVGDQIMAYLLLSSASAAIPMTNRMRESSDNIFTDSSAASISMSLLAFLSLASSSLIAGYKLSTASSF</sequence>
<dbReference type="EMBL" id="JBDFQZ010000005">
    <property type="protein sequence ID" value="KAK9723606.1"/>
    <property type="molecule type" value="Genomic_DNA"/>
</dbReference>
<reference evidence="11" key="1">
    <citation type="submission" date="2024-03" db="EMBL/GenBank/DDBJ databases">
        <title>WGS assembly of Saponaria officinalis var. Norfolk2.</title>
        <authorList>
            <person name="Jenkins J."/>
            <person name="Shu S."/>
            <person name="Grimwood J."/>
            <person name="Barry K."/>
            <person name="Goodstein D."/>
            <person name="Schmutz J."/>
            <person name="Leebens-Mack J."/>
            <person name="Osbourn A."/>
        </authorList>
    </citation>
    <scope>NUCLEOTIDE SEQUENCE [LARGE SCALE GENOMIC DNA]</scope>
    <source>
        <strain evidence="11">JIC</strain>
    </source>
</reference>
<proteinExistence type="inferred from homology"/>
<comment type="caution">
    <text evidence="11">The sequence shown here is derived from an EMBL/GenBank/DDBJ whole genome shotgun (WGS) entry which is preliminary data.</text>
</comment>
<dbReference type="GO" id="GO:0005886">
    <property type="term" value="C:plasma membrane"/>
    <property type="evidence" value="ECO:0007669"/>
    <property type="project" value="UniProtKB-SubCell"/>
</dbReference>
<feature type="region of interest" description="Disordered" evidence="9">
    <location>
        <begin position="1"/>
        <end position="28"/>
    </location>
</feature>
<feature type="domain" description="Casparian strip membrane protein" evidence="10">
    <location>
        <begin position="48"/>
        <end position="177"/>
    </location>
</feature>
<feature type="transmembrane region" description="Helical" evidence="8">
    <location>
        <begin position="126"/>
        <end position="147"/>
    </location>
</feature>
<name>A0AAW1KWH8_SAPOF</name>
<evidence type="ECO:0000256" key="5">
    <source>
        <dbReference type="ARBA" id="ARBA00022692"/>
    </source>
</evidence>
<comment type="subcellular location">
    <subcellularLocation>
        <location evidence="1 8">Cell membrane</location>
        <topology evidence="1 8">Multi-pass membrane protein</topology>
    </subcellularLocation>
</comment>
<keyword evidence="4 8" id="KW-1003">Cell membrane</keyword>
<keyword evidence="7 8" id="KW-0472">Membrane</keyword>
<evidence type="ECO:0000313" key="12">
    <source>
        <dbReference type="Proteomes" id="UP001443914"/>
    </source>
</evidence>
<evidence type="ECO:0000256" key="9">
    <source>
        <dbReference type="SAM" id="MobiDB-lite"/>
    </source>
</evidence>
<feature type="transmembrane region" description="Helical" evidence="8">
    <location>
        <begin position="53"/>
        <end position="72"/>
    </location>
</feature>
<evidence type="ECO:0000256" key="3">
    <source>
        <dbReference type="ARBA" id="ARBA00011489"/>
    </source>
</evidence>
<accession>A0AAW1KWH8</accession>
<organism evidence="11 12">
    <name type="scientific">Saponaria officinalis</name>
    <name type="common">Common soapwort</name>
    <name type="synonym">Lychnis saponaria</name>
    <dbReference type="NCBI Taxonomy" id="3572"/>
    <lineage>
        <taxon>Eukaryota</taxon>
        <taxon>Viridiplantae</taxon>
        <taxon>Streptophyta</taxon>
        <taxon>Embryophyta</taxon>
        <taxon>Tracheophyta</taxon>
        <taxon>Spermatophyta</taxon>
        <taxon>Magnoliopsida</taxon>
        <taxon>eudicotyledons</taxon>
        <taxon>Gunneridae</taxon>
        <taxon>Pentapetalae</taxon>
        <taxon>Caryophyllales</taxon>
        <taxon>Caryophyllaceae</taxon>
        <taxon>Caryophylleae</taxon>
        <taxon>Saponaria</taxon>
    </lineage>
</organism>
<evidence type="ECO:0000256" key="7">
    <source>
        <dbReference type="ARBA" id="ARBA00023136"/>
    </source>
</evidence>
<evidence type="ECO:0000313" key="11">
    <source>
        <dbReference type="EMBL" id="KAK9723606.1"/>
    </source>
</evidence>
<evidence type="ECO:0000256" key="8">
    <source>
        <dbReference type="RuleBase" id="RU361233"/>
    </source>
</evidence>
<protein>
    <recommendedName>
        <fullName evidence="8">CASP-like protein</fullName>
    </recommendedName>
</protein>